<accession>A0A423VQE0</accession>
<dbReference type="EMBL" id="LKEB01000081">
    <property type="protein sequence ID" value="ROV93250.1"/>
    <property type="molecule type" value="Genomic_DNA"/>
</dbReference>
<reference evidence="2 3" key="1">
    <citation type="submission" date="2015-09" db="EMBL/GenBank/DDBJ databases">
        <title>Host preference determinants of Valsa canker pathogens revealed by comparative genomics.</title>
        <authorList>
            <person name="Yin Z."/>
            <person name="Huang L."/>
        </authorList>
    </citation>
    <scope>NUCLEOTIDE SEQUENCE [LARGE SCALE GENOMIC DNA]</scope>
    <source>
        <strain evidence="2 3">SXYLt</strain>
    </source>
</reference>
<feature type="region of interest" description="Disordered" evidence="1">
    <location>
        <begin position="170"/>
        <end position="227"/>
    </location>
</feature>
<protein>
    <submittedName>
        <fullName evidence="2">Uncharacterized protein</fullName>
    </submittedName>
</protein>
<dbReference type="Proteomes" id="UP000285146">
    <property type="component" value="Unassembled WGS sequence"/>
</dbReference>
<feature type="compositionally biased region" description="Basic and acidic residues" evidence="1">
    <location>
        <begin position="204"/>
        <end position="218"/>
    </location>
</feature>
<dbReference type="SUPFAM" id="SSF48403">
    <property type="entry name" value="Ankyrin repeat"/>
    <property type="match status" value="1"/>
</dbReference>
<evidence type="ECO:0000313" key="2">
    <source>
        <dbReference type="EMBL" id="ROV93250.1"/>
    </source>
</evidence>
<feature type="compositionally biased region" description="Polar residues" evidence="1">
    <location>
        <begin position="193"/>
        <end position="203"/>
    </location>
</feature>
<dbReference type="STRING" id="1230097.A0A423VQE0"/>
<dbReference type="Gene3D" id="1.25.40.20">
    <property type="entry name" value="Ankyrin repeat-containing domain"/>
    <property type="match status" value="1"/>
</dbReference>
<comment type="caution">
    <text evidence="2">The sequence shown here is derived from an EMBL/GenBank/DDBJ whole genome shotgun (WGS) entry which is preliminary data.</text>
</comment>
<dbReference type="AlphaFoldDB" id="A0A423VQE0"/>
<evidence type="ECO:0000256" key="1">
    <source>
        <dbReference type="SAM" id="MobiDB-lite"/>
    </source>
</evidence>
<sequence>MSSSPYNAFRLPLPSTEEEDDSICPAFSTRTASASTRQMILHFNAPSYCWMMDHGGDDPFFLAAAHGTINCLEFMLEFWQSAGGFSQTDPELPSPNARDFGLLHTACASAQVEIVKLLLSSSWQAHFGDVRAADIWSYTPLRMASGSLPPIPKSPRAGRYFTAQEHIARSEGILSPEENDDLLDQAKKYGKTPRQNRQETQGTWRREEQEQMDWEMKMARGRGQPRS</sequence>
<gene>
    <name evidence="2" type="ORF">VPNG_09536</name>
</gene>
<dbReference type="InterPro" id="IPR036770">
    <property type="entry name" value="Ankyrin_rpt-contain_sf"/>
</dbReference>
<organism evidence="2 3">
    <name type="scientific">Cytospora leucostoma</name>
    <dbReference type="NCBI Taxonomy" id="1230097"/>
    <lineage>
        <taxon>Eukaryota</taxon>
        <taxon>Fungi</taxon>
        <taxon>Dikarya</taxon>
        <taxon>Ascomycota</taxon>
        <taxon>Pezizomycotina</taxon>
        <taxon>Sordariomycetes</taxon>
        <taxon>Sordariomycetidae</taxon>
        <taxon>Diaporthales</taxon>
        <taxon>Cytosporaceae</taxon>
        <taxon>Cytospora</taxon>
    </lineage>
</organism>
<feature type="region of interest" description="Disordered" evidence="1">
    <location>
        <begin position="1"/>
        <end position="22"/>
    </location>
</feature>
<dbReference type="OrthoDB" id="10254947at2759"/>
<evidence type="ECO:0000313" key="3">
    <source>
        <dbReference type="Proteomes" id="UP000285146"/>
    </source>
</evidence>
<name>A0A423VQE0_9PEZI</name>
<keyword evidence="3" id="KW-1185">Reference proteome</keyword>
<proteinExistence type="predicted"/>
<dbReference type="InParanoid" id="A0A423VQE0"/>